<evidence type="ECO:0000313" key="3">
    <source>
        <dbReference type="Proteomes" id="UP000265663"/>
    </source>
</evidence>
<feature type="compositionally biased region" description="Basic and acidic residues" evidence="1">
    <location>
        <begin position="40"/>
        <end position="50"/>
    </location>
</feature>
<protein>
    <submittedName>
        <fullName evidence="2">Uncharacterized protein</fullName>
    </submittedName>
</protein>
<name>A0A3M7LZP3_9PLEO</name>
<dbReference type="AlphaFoldDB" id="A0A3M7LZP3"/>
<dbReference type="EMBL" id="KE747811">
    <property type="protein sequence ID" value="RMZ67747.1"/>
    <property type="molecule type" value="Genomic_DNA"/>
</dbReference>
<reference evidence="2 3" key="1">
    <citation type="journal article" date="2014" name="PLoS ONE">
        <title>De novo Genome Assembly of the Fungal Plant Pathogen Pyrenophora semeniperda.</title>
        <authorList>
            <person name="Soliai M.M."/>
            <person name="Meyer S.E."/>
            <person name="Udall J.A."/>
            <person name="Elzinga D.E."/>
            <person name="Hermansen R.A."/>
            <person name="Bodily P.M."/>
            <person name="Hart A.A."/>
            <person name="Coleman C.E."/>
        </authorList>
    </citation>
    <scope>NUCLEOTIDE SEQUENCE [LARGE SCALE GENOMIC DNA]</scope>
    <source>
        <strain evidence="2 3">CCB06</strain>
        <tissue evidence="2">Mycelium</tissue>
    </source>
</reference>
<organism evidence="2 3">
    <name type="scientific">Pyrenophora seminiperda CCB06</name>
    <dbReference type="NCBI Taxonomy" id="1302712"/>
    <lineage>
        <taxon>Eukaryota</taxon>
        <taxon>Fungi</taxon>
        <taxon>Dikarya</taxon>
        <taxon>Ascomycota</taxon>
        <taxon>Pezizomycotina</taxon>
        <taxon>Dothideomycetes</taxon>
        <taxon>Pleosporomycetidae</taxon>
        <taxon>Pleosporales</taxon>
        <taxon>Pleosporineae</taxon>
        <taxon>Pleosporaceae</taxon>
        <taxon>Pyrenophora</taxon>
    </lineage>
</organism>
<dbReference type="Proteomes" id="UP000265663">
    <property type="component" value="Unassembled WGS sequence"/>
</dbReference>
<evidence type="ECO:0000313" key="2">
    <source>
        <dbReference type="EMBL" id="RMZ67747.1"/>
    </source>
</evidence>
<keyword evidence="3" id="KW-1185">Reference proteome</keyword>
<sequence length="140" mass="16052">MIILSRAGPKVRRLLYSLGPVFQDTNKDRSARLGSMETPRAVDKDATNRDERFSADTDIGKAFPRPASYATISYRYDVLQDRSQRAQIPQLVRAMAALRLENRKTEEMVEKEYDVLDPSSTATRRPHEVALDEEYVFVDK</sequence>
<gene>
    <name evidence="2" type="ORF">GMOD_00010125</name>
</gene>
<feature type="region of interest" description="Disordered" evidence="1">
    <location>
        <begin position="29"/>
        <end position="50"/>
    </location>
</feature>
<accession>A0A3M7LZP3</accession>
<dbReference type="OrthoDB" id="3688062at2759"/>
<evidence type="ECO:0000256" key="1">
    <source>
        <dbReference type="SAM" id="MobiDB-lite"/>
    </source>
</evidence>
<proteinExistence type="predicted"/>